<name>A0A5E4R052_9NEOP</name>
<reference evidence="1 2" key="1">
    <citation type="submission" date="2017-07" db="EMBL/GenBank/DDBJ databases">
        <authorList>
            <person name="Talla V."/>
            <person name="Backstrom N."/>
        </authorList>
    </citation>
    <scope>NUCLEOTIDE SEQUENCE [LARGE SCALE GENOMIC DNA]</scope>
</reference>
<organism evidence="1 2">
    <name type="scientific">Leptidea sinapis</name>
    <dbReference type="NCBI Taxonomy" id="189913"/>
    <lineage>
        <taxon>Eukaryota</taxon>
        <taxon>Metazoa</taxon>
        <taxon>Ecdysozoa</taxon>
        <taxon>Arthropoda</taxon>
        <taxon>Hexapoda</taxon>
        <taxon>Insecta</taxon>
        <taxon>Pterygota</taxon>
        <taxon>Neoptera</taxon>
        <taxon>Endopterygota</taxon>
        <taxon>Lepidoptera</taxon>
        <taxon>Glossata</taxon>
        <taxon>Ditrysia</taxon>
        <taxon>Papilionoidea</taxon>
        <taxon>Pieridae</taxon>
        <taxon>Dismorphiinae</taxon>
        <taxon>Leptidea</taxon>
    </lineage>
</organism>
<evidence type="ECO:0000313" key="2">
    <source>
        <dbReference type="Proteomes" id="UP000324832"/>
    </source>
</evidence>
<dbReference type="Gene3D" id="3.30.200.60">
    <property type="entry name" value="Peptidase C65 Otubain, subdomain 1"/>
    <property type="match status" value="1"/>
</dbReference>
<dbReference type="EMBL" id="FZQP02006666">
    <property type="protein sequence ID" value="VVD03306.1"/>
    <property type="molecule type" value="Genomic_DNA"/>
</dbReference>
<proteinExistence type="predicted"/>
<gene>
    <name evidence="1" type="ORF">LSINAPIS_LOCUS13324</name>
</gene>
<dbReference type="Pfam" id="PF10275">
    <property type="entry name" value="Peptidase_C65"/>
    <property type="match status" value="1"/>
</dbReference>
<dbReference type="InterPro" id="IPR042468">
    <property type="entry name" value="Peptidase_C65_otubain_sub1"/>
</dbReference>
<dbReference type="Proteomes" id="UP000324832">
    <property type="component" value="Unassembled WGS sequence"/>
</dbReference>
<sequence>MADDAASSSTCTGNLVDNSINQDELIMKQQREIEKEISESIPLVGEIEPLSSLEKEYNEDPIYLLKVKDLSAKYKHIRRTRPDVYGSCLKSW</sequence>
<dbReference type="AlphaFoldDB" id="A0A5E4R052"/>
<accession>A0A5E4R052</accession>
<protein>
    <submittedName>
        <fullName evidence="1">Uncharacterized protein</fullName>
    </submittedName>
</protein>
<dbReference type="InterPro" id="IPR019400">
    <property type="entry name" value="Peptidase_C65_otubain"/>
</dbReference>
<keyword evidence="2" id="KW-1185">Reference proteome</keyword>
<evidence type="ECO:0000313" key="1">
    <source>
        <dbReference type="EMBL" id="VVD03306.1"/>
    </source>
</evidence>